<dbReference type="GO" id="GO:0030623">
    <property type="term" value="F:U5 snRNA binding"/>
    <property type="evidence" value="ECO:0007669"/>
    <property type="project" value="TreeGrafter"/>
</dbReference>
<dbReference type="GO" id="GO:0071013">
    <property type="term" value="C:catalytic step 2 spliceosome"/>
    <property type="evidence" value="ECO:0007669"/>
    <property type="project" value="TreeGrafter"/>
</dbReference>
<dbReference type="GO" id="GO:0097157">
    <property type="term" value="F:pre-mRNA intronic binding"/>
    <property type="evidence" value="ECO:0007669"/>
    <property type="project" value="TreeGrafter"/>
</dbReference>
<keyword evidence="3" id="KW-1185">Reference proteome</keyword>
<feature type="domain" description="PRO8NT" evidence="1">
    <location>
        <begin position="1"/>
        <end position="152"/>
    </location>
</feature>
<feature type="non-terminal residue" evidence="2">
    <location>
        <position position="349"/>
    </location>
</feature>
<dbReference type="InterPro" id="IPR027652">
    <property type="entry name" value="PRP8"/>
</dbReference>
<dbReference type="STRING" id="299467.A0A443RXJ5"/>
<dbReference type="OrthoDB" id="1699641at2759"/>
<dbReference type="InterPro" id="IPR012591">
    <property type="entry name" value="PRO8NT"/>
</dbReference>
<dbReference type="Proteomes" id="UP000288716">
    <property type="component" value="Unassembled WGS sequence"/>
</dbReference>
<dbReference type="GO" id="GO:0000244">
    <property type="term" value="P:spliceosomal tri-snRNP complex assembly"/>
    <property type="evidence" value="ECO:0007669"/>
    <property type="project" value="TreeGrafter"/>
</dbReference>
<reference evidence="2 3" key="1">
    <citation type="journal article" date="2018" name="Gigascience">
        <title>Genomes of trombidid mites reveal novel predicted allergens and laterally-transferred genes associated with secondary metabolism.</title>
        <authorList>
            <person name="Dong X."/>
            <person name="Chaisiri K."/>
            <person name="Xia D."/>
            <person name="Armstrong S.D."/>
            <person name="Fang Y."/>
            <person name="Donnelly M.J."/>
            <person name="Kadowaki T."/>
            <person name="McGarry J.W."/>
            <person name="Darby A.C."/>
            <person name="Makepeace B.L."/>
        </authorList>
    </citation>
    <scope>NUCLEOTIDE SEQUENCE [LARGE SCALE GENOMIC DNA]</scope>
    <source>
        <strain evidence="2">UoL-UT</strain>
    </source>
</reference>
<dbReference type="GO" id="GO:0005682">
    <property type="term" value="C:U5 snRNP"/>
    <property type="evidence" value="ECO:0007669"/>
    <property type="project" value="TreeGrafter"/>
</dbReference>
<protein>
    <recommendedName>
        <fullName evidence="1">PRO8NT domain-containing protein</fullName>
    </recommendedName>
</protein>
<dbReference type="VEuPathDB" id="VectorBase:LDEU012281"/>
<dbReference type="EMBL" id="NCKV01022999">
    <property type="protein sequence ID" value="RWS19759.1"/>
    <property type="molecule type" value="Genomic_DNA"/>
</dbReference>
<proteinExistence type="predicted"/>
<dbReference type="AlphaFoldDB" id="A0A443RXJ5"/>
<dbReference type="PANTHER" id="PTHR11140">
    <property type="entry name" value="PRE-MRNA SPLICING FACTOR PRP8"/>
    <property type="match status" value="1"/>
</dbReference>
<organism evidence="2 3">
    <name type="scientific">Leptotrombidium deliense</name>
    <dbReference type="NCBI Taxonomy" id="299467"/>
    <lineage>
        <taxon>Eukaryota</taxon>
        <taxon>Metazoa</taxon>
        <taxon>Ecdysozoa</taxon>
        <taxon>Arthropoda</taxon>
        <taxon>Chelicerata</taxon>
        <taxon>Arachnida</taxon>
        <taxon>Acari</taxon>
        <taxon>Acariformes</taxon>
        <taxon>Trombidiformes</taxon>
        <taxon>Prostigmata</taxon>
        <taxon>Anystina</taxon>
        <taxon>Parasitengona</taxon>
        <taxon>Trombiculoidea</taxon>
        <taxon>Trombiculidae</taxon>
        <taxon>Leptotrombidium</taxon>
    </lineage>
</organism>
<evidence type="ECO:0000313" key="3">
    <source>
        <dbReference type="Proteomes" id="UP000288716"/>
    </source>
</evidence>
<dbReference type="GO" id="GO:0030619">
    <property type="term" value="F:U1 snRNA binding"/>
    <property type="evidence" value="ECO:0007669"/>
    <property type="project" value="TreeGrafter"/>
</dbReference>
<comment type="caution">
    <text evidence="2">The sequence shown here is derived from an EMBL/GenBank/DDBJ whole genome shotgun (WGS) entry which is preliminary data.</text>
</comment>
<gene>
    <name evidence="2" type="ORF">B4U80_07156</name>
</gene>
<name>A0A443RXJ5_9ACAR</name>
<evidence type="ECO:0000259" key="1">
    <source>
        <dbReference type="Pfam" id="PF08082"/>
    </source>
</evidence>
<feature type="non-terminal residue" evidence="2">
    <location>
        <position position="1"/>
    </location>
</feature>
<sequence>KEDMPPEHVRKIIRDHGDMTSKKYRHDKRVYLGALKYMPHAVLKLMENMPMPWEQIREVNVLYHITGAITFVNEIPWVIEPVYIAQWGTMWIMMRREKRDRRHFKRMRFPPFDDEEPPLDYADNVLDVEPLEAIQMELDQEEDFSVHKWFYEHKPLSDSKFVNGPSYRRWNLTLPQMATLYRLANQLLTDLMDDNYFYLFDLKSFFTAKALNMSIPGGPKFEPLIKDINPADEDWNEFNDINKIIIRQPIRTEYRIAFPYLYNNLQQLTDYVHLSWYHSPNVVFIKTEDPDLPAFYFDPLINPISHSRMSVKTVEPLPTEDEIEEFSLPEYIEPFMKECPLYMDNTANG</sequence>
<accession>A0A443RXJ5</accession>
<dbReference type="PANTHER" id="PTHR11140:SF0">
    <property type="entry name" value="PRE-MRNA-PROCESSING-SPLICING FACTOR 8"/>
    <property type="match status" value="1"/>
</dbReference>
<dbReference type="GO" id="GO:0017070">
    <property type="term" value="F:U6 snRNA binding"/>
    <property type="evidence" value="ECO:0007669"/>
    <property type="project" value="TreeGrafter"/>
</dbReference>
<dbReference type="Pfam" id="PF08082">
    <property type="entry name" value="PRO8NT"/>
    <property type="match status" value="1"/>
</dbReference>
<dbReference type="GO" id="GO:0030620">
    <property type="term" value="F:U2 snRNA binding"/>
    <property type="evidence" value="ECO:0007669"/>
    <property type="project" value="TreeGrafter"/>
</dbReference>
<evidence type="ECO:0000313" key="2">
    <source>
        <dbReference type="EMBL" id="RWS19759.1"/>
    </source>
</evidence>